<accession>A0A951QS40</accession>
<name>A0A951QS40_9CYAN</name>
<reference evidence="1" key="1">
    <citation type="submission" date="2021-05" db="EMBL/GenBank/DDBJ databases">
        <authorList>
            <person name="Pietrasiak N."/>
            <person name="Ward R."/>
            <person name="Stajich J.E."/>
            <person name="Kurbessoian T."/>
        </authorList>
    </citation>
    <scope>NUCLEOTIDE SEQUENCE</scope>
    <source>
        <strain evidence="1">GSE-NOS-MK-12-04C</strain>
    </source>
</reference>
<evidence type="ECO:0000313" key="2">
    <source>
        <dbReference type="Proteomes" id="UP000729701"/>
    </source>
</evidence>
<sequence>MELSELDPLIPIFKLREKLLQLPKGYSFFEPELLEFLSRRRWPDSNRRIDRTTFWRWRHDNGIEHQKVFSRLDVLKLCQICDHYRIDGTRSEYLDIVKNKKHNKVIKRTFDSASCYEQEQLP</sequence>
<reference evidence="1" key="2">
    <citation type="journal article" date="2022" name="Microbiol. Resour. Announc.">
        <title>Metagenome Sequencing to Explore Phylogenomics of Terrestrial Cyanobacteria.</title>
        <authorList>
            <person name="Ward R.D."/>
            <person name="Stajich J.E."/>
            <person name="Johansen J.R."/>
            <person name="Huntemann M."/>
            <person name="Clum A."/>
            <person name="Foster B."/>
            <person name="Foster B."/>
            <person name="Roux S."/>
            <person name="Palaniappan K."/>
            <person name="Varghese N."/>
            <person name="Mukherjee S."/>
            <person name="Reddy T.B.K."/>
            <person name="Daum C."/>
            <person name="Copeland A."/>
            <person name="Chen I.A."/>
            <person name="Ivanova N.N."/>
            <person name="Kyrpides N.C."/>
            <person name="Shapiro N."/>
            <person name="Eloe-Fadrosh E.A."/>
            <person name="Pietrasiak N."/>
        </authorList>
    </citation>
    <scope>NUCLEOTIDE SEQUENCE</scope>
    <source>
        <strain evidence="1">GSE-NOS-MK-12-04C</strain>
    </source>
</reference>
<protein>
    <submittedName>
        <fullName evidence="1">Uncharacterized protein</fullName>
    </submittedName>
</protein>
<evidence type="ECO:0000313" key="1">
    <source>
        <dbReference type="EMBL" id="MBW4670208.1"/>
    </source>
</evidence>
<proteinExistence type="predicted"/>
<dbReference type="Proteomes" id="UP000729701">
    <property type="component" value="Unassembled WGS sequence"/>
</dbReference>
<dbReference type="AlphaFoldDB" id="A0A951QS40"/>
<comment type="caution">
    <text evidence="1">The sequence shown here is derived from an EMBL/GenBank/DDBJ whole genome shotgun (WGS) entry which is preliminary data.</text>
</comment>
<dbReference type="EMBL" id="JAHHGZ010000028">
    <property type="protein sequence ID" value="MBW4670208.1"/>
    <property type="molecule type" value="Genomic_DNA"/>
</dbReference>
<gene>
    <name evidence="1" type="ORF">KME60_23045</name>
</gene>
<organism evidence="1 2">
    <name type="scientific">Cyanomargarita calcarea GSE-NOS-MK-12-04C</name>
    <dbReference type="NCBI Taxonomy" id="2839659"/>
    <lineage>
        <taxon>Bacteria</taxon>
        <taxon>Bacillati</taxon>
        <taxon>Cyanobacteriota</taxon>
        <taxon>Cyanophyceae</taxon>
        <taxon>Nostocales</taxon>
        <taxon>Cyanomargaritaceae</taxon>
        <taxon>Cyanomargarita</taxon>
    </lineage>
</organism>